<evidence type="ECO:0000256" key="1">
    <source>
        <dbReference type="SAM" id="MobiDB-lite"/>
    </source>
</evidence>
<dbReference type="EMBL" id="CP003179">
    <property type="protein sequence ID" value="AEW05200.1"/>
    <property type="molecule type" value="Genomic_DNA"/>
</dbReference>
<reference evidence="2 3" key="2">
    <citation type="journal article" date="2012" name="Stand. Genomic Sci.">
        <title>Complete genome sequence of the moderately thermophilic mineral-sulfide-oxidizing firmicute Sulfobacillus acidophilus type strain (NAL(T)).</title>
        <authorList>
            <person name="Anderson I."/>
            <person name="Chertkov O."/>
            <person name="Chen A."/>
            <person name="Saunders E."/>
            <person name="Lapidus A."/>
            <person name="Nolan M."/>
            <person name="Lucas S."/>
            <person name="Hammon N."/>
            <person name="Deshpande S."/>
            <person name="Cheng J.F."/>
            <person name="Han C."/>
            <person name="Tapia R."/>
            <person name="Goodwin L.A."/>
            <person name="Pitluck S."/>
            <person name="Liolios K."/>
            <person name="Pagani I."/>
            <person name="Ivanova N."/>
            <person name="Mikhailova N."/>
            <person name="Pati A."/>
            <person name="Palaniappan K."/>
            <person name="Land M."/>
            <person name="Pan C."/>
            <person name="Rohde M."/>
            <person name="Pukall R."/>
            <person name="Goker M."/>
            <person name="Detter J.C."/>
            <person name="Woyke T."/>
            <person name="Bristow J."/>
            <person name="Eisen J.A."/>
            <person name="Markowitz V."/>
            <person name="Hugenholtz P."/>
            <person name="Kyrpides N.C."/>
            <person name="Klenk H.P."/>
            <person name="Mavromatis K."/>
        </authorList>
    </citation>
    <scope>NUCLEOTIDE SEQUENCE [LARGE SCALE GENOMIC DNA]</scope>
    <source>
        <strain evidence="3">ATCC 700253 / DSM 10332 / NAL</strain>
    </source>
</reference>
<organism evidence="2 3">
    <name type="scientific">Sulfobacillus acidophilus (strain ATCC 700253 / DSM 10332 / NAL)</name>
    <dbReference type="NCBI Taxonomy" id="679936"/>
    <lineage>
        <taxon>Bacteria</taxon>
        <taxon>Bacillati</taxon>
        <taxon>Bacillota</taxon>
        <taxon>Clostridia</taxon>
        <taxon>Eubacteriales</taxon>
        <taxon>Clostridiales Family XVII. Incertae Sedis</taxon>
        <taxon>Sulfobacillus</taxon>
    </lineage>
</organism>
<sequence>MPLVQCPQCGRAHKSQAKKRWHCTACGTLWDASGRVVTGRPLKPGDTSKALAARGLKPKAERESVPQPEPPKQEQPKKKRFWDVEVL</sequence>
<dbReference type="STRING" id="679936.Sulac_1704"/>
<dbReference type="PATRIC" id="fig|679936.5.peg.1772"/>
<protein>
    <submittedName>
        <fullName evidence="2">Uncharacterized protein</fullName>
    </submittedName>
</protein>
<dbReference type="Proteomes" id="UP000005439">
    <property type="component" value="Chromosome"/>
</dbReference>
<name>G8TZG0_SULAD</name>
<evidence type="ECO:0000313" key="2">
    <source>
        <dbReference type="EMBL" id="AEW05200.1"/>
    </source>
</evidence>
<gene>
    <name evidence="2" type="ordered locus">Sulac_1704</name>
</gene>
<reference evidence="3" key="1">
    <citation type="submission" date="2011-12" db="EMBL/GenBank/DDBJ databases">
        <title>The complete genome of chromosome of Sulfobacillus acidophilus DSM 10332.</title>
        <authorList>
            <person name="Lucas S."/>
            <person name="Han J."/>
            <person name="Lapidus A."/>
            <person name="Bruce D."/>
            <person name="Goodwin L."/>
            <person name="Pitluck S."/>
            <person name="Peters L."/>
            <person name="Kyrpides N."/>
            <person name="Mavromatis K."/>
            <person name="Ivanova N."/>
            <person name="Mikhailova N."/>
            <person name="Chertkov O."/>
            <person name="Saunders E."/>
            <person name="Detter J.C."/>
            <person name="Tapia R."/>
            <person name="Han C."/>
            <person name="Land M."/>
            <person name="Hauser L."/>
            <person name="Markowitz V."/>
            <person name="Cheng J.-F."/>
            <person name="Hugenholtz P."/>
            <person name="Woyke T."/>
            <person name="Wu D."/>
            <person name="Pukall R."/>
            <person name="Gehrich-Schroeter G."/>
            <person name="Schneider S."/>
            <person name="Klenk H.-P."/>
            <person name="Eisen J.A."/>
        </authorList>
    </citation>
    <scope>NUCLEOTIDE SEQUENCE [LARGE SCALE GENOMIC DNA]</scope>
    <source>
        <strain evidence="3">ATCC 700253 / DSM 10332 / NAL</strain>
    </source>
</reference>
<dbReference type="KEGG" id="sap:Sulac_1704"/>
<dbReference type="AlphaFoldDB" id="G8TZG0"/>
<evidence type="ECO:0000313" key="3">
    <source>
        <dbReference type="Proteomes" id="UP000005439"/>
    </source>
</evidence>
<feature type="region of interest" description="Disordered" evidence="1">
    <location>
        <begin position="35"/>
        <end position="87"/>
    </location>
</feature>
<keyword evidence="3" id="KW-1185">Reference proteome</keyword>
<dbReference type="HOGENOM" id="CLU_2482125_0_0_9"/>
<accession>G8TZG0</accession>
<proteinExistence type="predicted"/>